<proteinExistence type="inferred from homology"/>
<feature type="region of interest" description="Disordered" evidence="2">
    <location>
        <begin position="196"/>
        <end position="239"/>
    </location>
</feature>
<dbReference type="SMART" id="SM00257">
    <property type="entry name" value="LysM"/>
    <property type="match status" value="1"/>
</dbReference>
<dbReference type="InterPro" id="IPR018392">
    <property type="entry name" value="LysM"/>
</dbReference>
<dbReference type="PROSITE" id="PS51782">
    <property type="entry name" value="LYSM"/>
    <property type="match status" value="1"/>
</dbReference>
<feature type="compositionally biased region" description="Low complexity" evidence="2">
    <location>
        <begin position="47"/>
        <end position="63"/>
    </location>
</feature>
<keyword evidence="6" id="KW-1185">Reference proteome</keyword>
<dbReference type="PANTHER" id="PTHR21666">
    <property type="entry name" value="PEPTIDASE-RELATED"/>
    <property type="match status" value="1"/>
</dbReference>
<dbReference type="CDD" id="cd00118">
    <property type="entry name" value="LysM"/>
    <property type="match status" value="1"/>
</dbReference>
<dbReference type="Gene3D" id="3.10.350.10">
    <property type="entry name" value="LysM domain"/>
    <property type="match status" value="1"/>
</dbReference>
<sequence>MLKKLALIGSSIAVASLMTGCAQLHQENAAEIVKGTPTTQKPRSDAPAKPAASTPATTSKASTQAIALGTTPQARAVAGQTTHTVQAGETLYRVAVNNGLRYQDLAEWNNLDGYTIKVGQVLRLTPPDAPRTGAAVTAPAASSTTSVVKPAETKPAAGQVPVEAKAPANGADAQAASKAYPKALKLPYSEEAIKSLPAQSEGSGKPAVNVPPAKNTPDKPASKVEAATPVAPAVTPAEASSPKAASTGVVWAWPTQGNVVRGFSDQNKGIDITGKAGQPVNAAADGKVVYSGSGLRGYGKLIILRHDKTFLSAYAHNSQLLVKEGQSVKKGQKIAEMGNTDADQVKLHFEIRQLGKPVDPSKFLETRP</sequence>
<dbReference type="SUPFAM" id="SSF51261">
    <property type="entry name" value="Duplicated hybrid motif"/>
    <property type="match status" value="1"/>
</dbReference>
<comment type="similarity">
    <text evidence="1">Belongs to the E.coli NlpD/Haemophilus LppB family.</text>
</comment>
<dbReference type="Proteomes" id="UP001219956">
    <property type="component" value="Unassembled WGS sequence"/>
</dbReference>
<evidence type="ECO:0000256" key="2">
    <source>
        <dbReference type="SAM" id="MobiDB-lite"/>
    </source>
</evidence>
<dbReference type="EMBL" id="JAQQLF010000007">
    <property type="protein sequence ID" value="MDC7716975.1"/>
    <property type="molecule type" value="Genomic_DNA"/>
</dbReference>
<dbReference type="InterPro" id="IPR011055">
    <property type="entry name" value="Dup_hybrid_motif"/>
</dbReference>
<evidence type="ECO:0000313" key="6">
    <source>
        <dbReference type="Proteomes" id="UP001219956"/>
    </source>
</evidence>
<dbReference type="Pfam" id="PF01551">
    <property type="entry name" value="Peptidase_M23"/>
    <property type="match status" value="1"/>
</dbReference>
<organism evidence="5 6">
    <name type="scientific">Vogesella aquatica</name>
    <dbReference type="NCBI Taxonomy" id="2984206"/>
    <lineage>
        <taxon>Bacteria</taxon>
        <taxon>Pseudomonadati</taxon>
        <taxon>Pseudomonadota</taxon>
        <taxon>Betaproteobacteria</taxon>
        <taxon>Neisseriales</taxon>
        <taxon>Chromobacteriaceae</taxon>
        <taxon>Vogesella</taxon>
    </lineage>
</organism>
<keyword evidence="3" id="KW-0732">Signal</keyword>
<dbReference type="SUPFAM" id="SSF54106">
    <property type="entry name" value="LysM domain"/>
    <property type="match status" value="1"/>
</dbReference>
<dbReference type="PROSITE" id="PS51257">
    <property type="entry name" value="PROKAR_LIPOPROTEIN"/>
    <property type="match status" value="1"/>
</dbReference>
<feature type="region of interest" description="Disordered" evidence="2">
    <location>
        <begin position="133"/>
        <end position="160"/>
    </location>
</feature>
<reference evidence="5 6" key="1">
    <citation type="submission" date="2023-01" db="EMBL/GenBank/DDBJ databases">
        <title>Novel species of the genus Vogesella isolated from rivers.</title>
        <authorList>
            <person name="Lu H."/>
        </authorList>
    </citation>
    <scope>NUCLEOTIDE SEQUENCE [LARGE SCALE GENOMIC DNA]</scope>
    <source>
        <strain evidence="5 6">DC21W</strain>
    </source>
</reference>
<evidence type="ECO:0000256" key="1">
    <source>
        <dbReference type="ARBA" id="ARBA00038420"/>
    </source>
</evidence>
<comment type="caution">
    <text evidence="5">The sequence shown here is derived from an EMBL/GenBank/DDBJ whole genome shotgun (WGS) entry which is preliminary data.</text>
</comment>
<dbReference type="Pfam" id="PF01476">
    <property type="entry name" value="LysM"/>
    <property type="match status" value="1"/>
</dbReference>
<evidence type="ECO:0000256" key="3">
    <source>
        <dbReference type="SAM" id="SignalP"/>
    </source>
</evidence>
<evidence type="ECO:0000313" key="5">
    <source>
        <dbReference type="EMBL" id="MDC7716975.1"/>
    </source>
</evidence>
<evidence type="ECO:0000259" key="4">
    <source>
        <dbReference type="PROSITE" id="PS51782"/>
    </source>
</evidence>
<feature type="domain" description="LysM" evidence="4">
    <location>
        <begin position="81"/>
        <end position="124"/>
    </location>
</feature>
<dbReference type="InterPro" id="IPR036779">
    <property type="entry name" value="LysM_dom_sf"/>
</dbReference>
<dbReference type="Gene3D" id="2.70.70.10">
    <property type="entry name" value="Glucose Permease (Domain IIA)"/>
    <property type="match status" value="1"/>
</dbReference>
<dbReference type="CDD" id="cd12797">
    <property type="entry name" value="M23_peptidase"/>
    <property type="match status" value="1"/>
</dbReference>
<protein>
    <submittedName>
        <fullName evidence="5">Peptidoglycan DD-metalloendopeptidase family protein</fullName>
    </submittedName>
</protein>
<dbReference type="InterPro" id="IPR016047">
    <property type="entry name" value="M23ase_b-sheet_dom"/>
</dbReference>
<dbReference type="InterPro" id="IPR050570">
    <property type="entry name" value="Cell_wall_metabolism_enzyme"/>
</dbReference>
<feature type="compositionally biased region" description="Low complexity" evidence="2">
    <location>
        <begin position="225"/>
        <end position="239"/>
    </location>
</feature>
<feature type="chain" id="PRO_5045761071" evidence="3">
    <location>
        <begin position="16"/>
        <end position="368"/>
    </location>
</feature>
<dbReference type="PANTHER" id="PTHR21666:SF263">
    <property type="entry name" value="MUREIN HYDROLASE ACTIVATOR NLPD"/>
    <property type="match status" value="1"/>
</dbReference>
<gene>
    <name evidence="5" type="ORF">PQU95_07075</name>
</gene>
<dbReference type="RefSeq" id="WP_272751330.1">
    <property type="nucleotide sequence ID" value="NZ_JAQQLF010000007.1"/>
</dbReference>
<feature type="compositionally biased region" description="Low complexity" evidence="2">
    <location>
        <begin position="134"/>
        <end position="148"/>
    </location>
</feature>
<feature type="region of interest" description="Disordered" evidence="2">
    <location>
        <begin position="36"/>
        <end position="63"/>
    </location>
</feature>
<name>A0ABT5IXH7_9NEIS</name>
<feature type="signal peptide" evidence="3">
    <location>
        <begin position="1"/>
        <end position="15"/>
    </location>
</feature>
<accession>A0ABT5IXH7</accession>